<comment type="subcellular location">
    <subcellularLocation>
        <location evidence="1">Secreted</location>
    </subcellularLocation>
</comment>
<evidence type="ECO:0000313" key="18">
    <source>
        <dbReference type="EMBL" id="MUP40732.1"/>
    </source>
</evidence>
<feature type="binding site" evidence="13">
    <location>
        <position position="218"/>
    </location>
    <ligand>
        <name>Cu(2+)</name>
        <dbReference type="ChEBI" id="CHEBI:29036"/>
        <label>1</label>
        <note>catalytic</note>
    </ligand>
</feature>
<feature type="binding site" evidence="13">
    <location>
        <position position="74"/>
    </location>
    <ligand>
        <name>Cu(2+)</name>
        <dbReference type="ChEBI" id="CHEBI:29036"/>
        <label>1</label>
        <note>catalytic</note>
    </ligand>
</feature>
<dbReference type="InterPro" id="IPR008977">
    <property type="entry name" value="PHM/PNGase_F_dom_sf"/>
</dbReference>
<dbReference type="InterPro" id="IPR000323">
    <property type="entry name" value="Cu2_ascorb_mOase_N"/>
</dbReference>
<evidence type="ECO:0000256" key="10">
    <source>
        <dbReference type="ARBA" id="ARBA00023157"/>
    </source>
</evidence>
<keyword evidence="5 13" id="KW-0479">Metal-binding</keyword>
<sequence length="344" mass="38558">MAVAITVAILTLLSYLVDRGHAFTNSTDTYALLMPNVRPLAPETYLCTTVKLDEDQTYYILGFKPNASAHTAHHILIYGCLTPGRKDEVWDCGEMQGSSSQYKKGQVCGSGSQIVYAWAHNARQLELPADTGIKVGRDSAVKYLVLQVHYLDVTKFIDGGTDNSGVILTYTELPMPKLASVILLGTNGFINAKSTEHMETACEITEDIEIHPLAFRPHTHSLGTVVSGYKVSHVGKKHDKWTLLGKQNPQLPQMFYPVDDSSVVIRKGDILAARCTMVNDRDRITRIGPTSADEMCNFYLLYWVEGPKTLEQKFCFSWGPPMWYWKHFPLHNIPDKDASRLKEM</sequence>
<protein>
    <recommendedName>
        <fullName evidence="3">peptidylglycine monooxygenase</fullName>
        <ecNumber evidence="3">1.14.17.3</ecNumber>
    </recommendedName>
</protein>
<dbReference type="FunFam" id="2.60.120.310:FF:000005">
    <property type="entry name" value="Peptidylglycine alpha-hydroxylating monooxygenase"/>
    <property type="match status" value="1"/>
</dbReference>
<evidence type="ECO:0000256" key="13">
    <source>
        <dbReference type="PIRSR" id="PIRSR600720-2"/>
    </source>
</evidence>
<keyword evidence="10 14" id="KW-1015">Disulfide bond</keyword>
<evidence type="ECO:0000256" key="14">
    <source>
        <dbReference type="PIRSR" id="PIRSR600720-3"/>
    </source>
</evidence>
<feature type="disulfide bond" evidence="14">
    <location>
        <begin position="47"/>
        <end position="92"/>
    </location>
</feature>
<evidence type="ECO:0000256" key="11">
    <source>
        <dbReference type="ARBA" id="ARBA00023180"/>
    </source>
</evidence>
<dbReference type="InterPro" id="IPR024548">
    <property type="entry name" value="Cu2_monoox_C"/>
</dbReference>
<evidence type="ECO:0000256" key="9">
    <source>
        <dbReference type="ARBA" id="ARBA00023033"/>
    </source>
</evidence>
<evidence type="ECO:0000256" key="4">
    <source>
        <dbReference type="ARBA" id="ARBA00022525"/>
    </source>
</evidence>
<dbReference type="Pfam" id="PF03712">
    <property type="entry name" value="Cu2_monoox_C"/>
    <property type="match status" value="1"/>
</dbReference>
<keyword evidence="9 18" id="KW-0503">Monooxygenase</keyword>
<dbReference type="GO" id="GO:0016020">
    <property type="term" value="C:membrane"/>
    <property type="evidence" value="ECO:0007669"/>
    <property type="project" value="InterPro"/>
</dbReference>
<evidence type="ECO:0000256" key="8">
    <source>
        <dbReference type="ARBA" id="ARBA00023008"/>
    </source>
</evidence>
<dbReference type="PANTHER" id="PTHR10680:SF14">
    <property type="entry name" value="PEPTIDYL-GLYCINE ALPHA-AMIDATING MONOOXYGENASE"/>
    <property type="match status" value="1"/>
</dbReference>
<dbReference type="PRINTS" id="PR00790">
    <property type="entry name" value="PAMONOXGNASE"/>
</dbReference>
<feature type="domain" description="Copper type II ascorbate-dependent monooxygenase C-terminal" evidence="17">
    <location>
        <begin position="178"/>
        <end position="327"/>
    </location>
</feature>
<dbReference type="AlphaFoldDB" id="A0A646QG22"/>
<evidence type="ECO:0000259" key="16">
    <source>
        <dbReference type="Pfam" id="PF01082"/>
    </source>
</evidence>
<keyword evidence="8 13" id="KW-0186">Copper</keyword>
<keyword evidence="11" id="KW-0325">Glycoprotein</keyword>
<feature type="disulfide bond" evidence="14">
    <location>
        <begin position="275"/>
        <end position="296"/>
    </location>
</feature>
<name>A0A646QG22_9MYRI</name>
<evidence type="ECO:0000256" key="6">
    <source>
        <dbReference type="ARBA" id="ARBA00022729"/>
    </source>
</evidence>
<dbReference type="EC" id="1.14.17.3" evidence="3"/>
<proteinExistence type="inferred from homology"/>
<evidence type="ECO:0000259" key="17">
    <source>
        <dbReference type="Pfam" id="PF03712"/>
    </source>
</evidence>
<keyword evidence="6 15" id="KW-0732">Signal</keyword>
<feature type="binding site" evidence="13">
    <location>
        <position position="73"/>
    </location>
    <ligand>
        <name>Cu(2+)</name>
        <dbReference type="ChEBI" id="CHEBI:29036"/>
        <label>1</label>
        <note>catalytic</note>
    </ligand>
</feature>
<dbReference type="EMBL" id="GHBY01000555">
    <property type="protein sequence ID" value="MUP40732.1"/>
    <property type="molecule type" value="Transcribed_RNA"/>
</dbReference>
<feature type="disulfide bond" evidence="14">
    <location>
        <begin position="202"/>
        <end position="315"/>
    </location>
</feature>
<comment type="catalytic activity">
    <reaction evidence="12">
        <text>a [peptide]-C-terminal glycine + 2 L-ascorbate + O2 = a [peptide]-C-terminal (2S)-2-hydroxyglycine + 2 monodehydro-L-ascorbate radical + H2O</text>
        <dbReference type="Rhea" id="RHEA:21452"/>
        <dbReference type="Rhea" id="RHEA-COMP:13486"/>
        <dbReference type="Rhea" id="RHEA-COMP:15321"/>
        <dbReference type="ChEBI" id="CHEBI:15377"/>
        <dbReference type="ChEBI" id="CHEBI:15379"/>
        <dbReference type="ChEBI" id="CHEBI:38290"/>
        <dbReference type="ChEBI" id="CHEBI:59513"/>
        <dbReference type="ChEBI" id="CHEBI:137000"/>
        <dbReference type="ChEBI" id="CHEBI:142768"/>
        <dbReference type="EC" id="1.14.17.3"/>
    </reaction>
</comment>
<dbReference type="GO" id="GO:0005507">
    <property type="term" value="F:copper ion binding"/>
    <property type="evidence" value="ECO:0007669"/>
    <property type="project" value="InterPro"/>
</dbReference>
<dbReference type="Pfam" id="PF01082">
    <property type="entry name" value="Cu2_monooxygen"/>
    <property type="match status" value="1"/>
</dbReference>
<comment type="similarity">
    <text evidence="2">Belongs to the copper type II ascorbate-dependent monooxygenase family.</text>
</comment>
<comment type="cofactor">
    <cofactor evidence="13">
        <name>Cu(2+)</name>
        <dbReference type="ChEBI" id="CHEBI:29036"/>
    </cofactor>
    <text evidence="13">Binds 2 Cu(2+) ions per subunit.</text>
</comment>
<feature type="signal peptide" evidence="15">
    <location>
        <begin position="1"/>
        <end position="22"/>
    </location>
</feature>
<organism evidence="18">
    <name type="scientific">Hemiscolopendra marginata</name>
    <dbReference type="NCBI Taxonomy" id="943146"/>
    <lineage>
        <taxon>Eukaryota</taxon>
        <taxon>Metazoa</taxon>
        <taxon>Ecdysozoa</taxon>
        <taxon>Arthropoda</taxon>
        <taxon>Myriapoda</taxon>
        <taxon>Chilopoda</taxon>
        <taxon>Pleurostigmophora</taxon>
        <taxon>Scolopendromorpha</taxon>
        <taxon>Scolopendridae</taxon>
        <taxon>Hemiscolopendra</taxon>
    </lineage>
</organism>
<evidence type="ECO:0000256" key="3">
    <source>
        <dbReference type="ARBA" id="ARBA00012689"/>
    </source>
</evidence>
<dbReference type="InterPro" id="IPR036939">
    <property type="entry name" value="Cu2_ascorb_mOase_N_sf"/>
</dbReference>
<feature type="binding site" evidence="13">
    <location>
        <position position="149"/>
    </location>
    <ligand>
        <name>Cu(2+)</name>
        <dbReference type="ChEBI" id="CHEBI:29036"/>
        <label>1</label>
        <note>catalytic</note>
    </ligand>
</feature>
<feature type="disulfide bond" evidence="14">
    <location>
        <begin position="80"/>
        <end position="108"/>
    </location>
</feature>
<feature type="binding site" evidence="13">
    <location>
        <position position="295"/>
    </location>
    <ligand>
        <name>Cu(2+)</name>
        <dbReference type="ChEBI" id="CHEBI:29036"/>
        <label>1</label>
        <note>catalytic</note>
    </ligand>
</feature>
<feature type="binding site" evidence="13">
    <location>
        <position position="220"/>
    </location>
    <ligand>
        <name>Cu(2+)</name>
        <dbReference type="ChEBI" id="CHEBI:29036"/>
        <label>1</label>
        <note>catalytic</note>
    </ligand>
</feature>
<evidence type="ECO:0000256" key="12">
    <source>
        <dbReference type="ARBA" id="ARBA00048431"/>
    </source>
</evidence>
<reference evidence="18" key="1">
    <citation type="submission" date="2018-11" db="EMBL/GenBank/DDBJ databases">
        <title>Venom-gland transcriptomics and venom proteomics of the Florida green centipede (Hemiscolopendra marginata) reveal sex-based variation in a centipede venom.</title>
        <authorList>
            <person name="Nystrom G.S."/>
            <person name="Ward M.J."/>
            <person name="Ellsworth S.A."/>
            <person name="Rokyta D.R."/>
        </authorList>
    </citation>
    <scope>NUCLEOTIDE SEQUENCE</scope>
    <source>
        <tissue evidence="18">Venom gland</tissue>
    </source>
</reference>
<keyword evidence="4" id="KW-0964">Secreted</keyword>
<dbReference type="Gene3D" id="2.60.120.230">
    <property type="match status" value="1"/>
</dbReference>
<dbReference type="Gene3D" id="2.60.120.310">
    <property type="entry name" value="Copper type II, ascorbate-dependent monooxygenase, N-terminal domain"/>
    <property type="match status" value="1"/>
</dbReference>
<feature type="domain" description="Copper type II ascorbate-dependent monooxygenase N-terminal" evidence="16">
    <location>
        <begin position="32"/>
        <end position="154"/>
    </location>
</feature>
<dbReference type="PANTHER" id="PTHR10680">
    <property type="entry name" value="PEPTIDYL-GLYCINE ALPHA-AMIDATING MONOOXYGENASE"/>
    <property type="match status" value="1"/>
</dbReference>
<evidence type="ECO:0000256" key="15">
    <source>
        <dbReference type="SAM" id="SignalP"/>
    </source>
</evidence>
<evidence type="ECO:0000256" key="5">
    <source>
        <dbReference type="ARBA" id="ARBA00022723"/>
    </source>
</evidence>
<dbReference type="GO" id="GO:0005576">
    <property type="term" value="C:extracellular region"/>
    <property type="evidence" value="ECO:0007669"/>
    <property type="project" value="UniProtKB-SubCell"/>
</dbReference>
<keyword evidence="7" id="KW-0560">Oxidoreductase</keyword>
<dbReference type="InterPro" id="IPR000720">
    <property type="entry name" value="PHM/PAL"/>
</dbReference>
<accession>A0A646QG22</accession>
<feature type="chain" id="PRO_5024994695" description="peptidylglycine monooxygenase" evidence="15">
    <location>
        <begin position="23"/>
        <end position="344"/>
    </location>
</feature>
<evidence type="ECO:0000256" key="1">
    <source>
        <dbReference type="ARBA" id="ARBA00004613"/>
    </source>
</evidence>
<evidence type="ECO:0000256" key="7">
    <source>
        <dbReference type="ARBA" id="ARBA00023002"/>
    </source>
</evidence>
<dbReference type="GO" id="GO:0006518">
    <property type="term" value="P:peptide metabolic process"/>
    <property type="evidence" value="ECO:0007669"/>
    <property type="project" value="InterPro"/>
</dbReference>
<evidence type="ECO:0000256" key="2">
    <source>
        <dbReference type="ARBA" id="ARBA00010676"/>
    </source>
</evidence>
<dbReference type="GO" id="GO:0004504">
    <property type="term" value="F:peptidylglycine monooxygenase activity"/>
    <property type="evidence" value="ECO:0007669"/>
    <property type="project" value="UniProtKB-EC"/>
</dbReference>
<dbReference type="SUPFAM" id="SSF49742">
    <property type="entry name" value="PHM/PNGase F"/>
    <property type="match status" value="2"/>
</dbReference>
<dbReference type="InterPro" id="IPR014784">
    <property type="entry name" value="Cu2_ascorb_mOase-like_C"/>
</dbReference>